<reference evidence="2" key="1">
    <citation type="submission" date="2016-06" db="EMBL/GenBank/DDBJ databases">
        <title>Parallel loss of symbiosis genes in relatives of nitrogen-fixing non-legume Parasponia.</title>
        <authorList>
            <person name="Van Velzen R."/>
            <person name="Holmer R."/>
            <person name="Bu F."/>
            <person name="Rutten L."/>
            <person name="Van Zeijl A."/>
            <person name="Liu W."/>
            <person name="Santuari L."/>
            <person name="Cao Q."/>
            <person name="Sharma T."/>
            <person name="Shen D."/>
            <person name="Roswanjaya Y."/>
            <person name="Wardhani T."/>
            <person name="Kalhor M.S."/>
            <person name="Jansen J."/>
            <person name="Van den Hoogen J."/>
            <person name="Gungor B."/>
            <person name="Hartog M."/>
            <person name="Hontelez J."/>
            <person name="Verver J."/>
            <person name="Yang W.-C."/>
            <person name="Schijlen E."/>
            <person name="Repin R."/>
            <person name="Schilthuizen M."/>
            <person name="Schranz E."/>
            <person name="Heidstra R."/>
            <person name="Miyata K."/>
            <person name="Fedorova E."/>
            <person name="Kohlen W."/>
            <person name="Bisseling T."/>
            <person name="Smit S."/>
            <person name="Geurts R."/>
        </authorList>
    </citation>
    <scope>NUCLEOTIDE SEQUENCE [LARGE SCALE GENOMIC DNA]</scope>
    <source>
        <strain evidence="2">cv. RG33-2</strain>
    </source>
</reference>
<evidence type="ECO:0000313" key="1">
    <source>
        <dbReference type="EMBL" id="PON98585.1"/>
    </source>
</evidence>
<evidence type="ECO:0000313" key="2">
    <source>
        <dbReference type="Proteomes" id="UP000237000"/>
    </source>
</evidence>
<organism evidence="1 2">
    <name type="scientific">Trema orientale</name>
    <name type="common">Charcoal tree</name>
    <name type="synonym">Celtis orientalis</name>
    <dbReference type="NCBI Taxonomy" id="63057"/>
    <lineage>
        <taxon>Eukaryota</taxon>
        <taxon>Viridiplantae</taxon>
        <taxon>Streptophyta</taxon>
        <taxon>Embryophyta</taxon>
        <taxon>Tracheophyta</taxon>
        <taxon>Spermatophyta</taxon>
        <taxon>Magnoliopsida</taxon>
        <taxon>eudicotyledons</taxon>
        <taxon>Gunneridae</taxon>
        <taxon>Pentapetalae</taxon>
        <taxon>rosids</taxon>
        <taxon>fabids</taxon>
        <taxon>Rosales</taxon>
        <taxon>Cannabaceae</taxon>
        <taxon>Trema</taxon>
    </lineage>
</organism>
<dbReference type="Proteomes" id="UP000237000">
    <property type="component" value="Unassembled WGS sequence"/>
</dbReference>
<dbReference type="AlphaFoldDB" id="A0A2P5FLA5"/>
<gene>
    <name evidence="1" type="ORF">TorRG33x02_058190</name>
</gene>
<sequence length="70" mass="8268">MFYLDFFKDYGYKFSYPPSLFTMILSCGEKKLRSSNRRDSRKEFEKRQRAKFHSFPSVGVLGFALAKTLP</sequence>
<keyword evidence="2" id="KW-1185">Reference proteome</keyword>
<proteinExistence type="predicted"/>
<dbReference type="InParanoid" id="A0A2P5FLA5"/>
<name>A0A2P5FLA5_TREOI</name>
<protein>
    <submittedName>
        <fullName evidence="1">Uncharacterized protein</fullName>
    </submittedName>
</protein>
<comment type="caution">
    <text evidence="1">The sequence shown here is derived from an EMBL/GenBank/DDBJ whole genome shotgun (WGS) entry which is preliminary data.</text>
</comment>
<accession>A0A2P5FLA5</accession>
<dbReference type="EMBL" id="JXTC01000024">
    <property type="protein sequence ID" value="PON98585.1"/>
    <property type="molecule type" value="Genomic_DNA"/>
</dbReference>